<proteinExistence type="predicted"/>
<dbReference type="InterPro" id="IPR029063">
    <property type="entry name" value="SAM-dependent_MTases_sf"/>
</dbReference>
<sequence>MRPSDLRKIAPNWASLWRNVNLIRNFDSGWYVENYPDAAGHRLSPLMHFIRYGIEEKRRPAAWFDTELYVPDPIIFVDDVPVNGVSNSYVGEIDEAYLGSLKKCEKLWLFFNVATTEVLSGGMLSINRFVDIAIESAIDRQNTVVAVSGVPVSREAVKYKLFEERLPMVHFDWITEYTNPVAVKLFVPEVFATEFFTNALEQDHYRRWLKSRPDLEIIILNQNNELMPHPQHINPLLNQITKFSKIATAHPRYCTQSLALKSGLPVKQLTPLLPVMEFRRSVDRQRIFMLSPDVFTDPLTGITSEDIIVELKKILPDFEFVIVNGLTLAEYLELASKAMFSLTFGEGMDGYFIEPILSGGVSFAVYNEVFFPEYFADAPTVRKDWRSLLSLIEDVADGYASNPDLYNNISNELRELIGKTYSREITKNNFNDLIDGMVDHPAGPRTRQVELFDNIRSYLESEKGFRFHGSPGKKVVVTPDGLLVEHLGAEFYSVLYEIYERRDYDLDLDDGKEYYLIDIGANVGMASLYLRNRYPNIKRIFAFEPLHKVAEIAKRNVLANSHHVPIVIKEIGLSDNYHKATLEYYEDWTTAFSTDDQTLDSFLKNSEQGARSEAKFAEVEVVPASVEIREIIAAASDLRLAMKCDTQGSEFAIFRSLDAEGLLQHFDAIVVESHFKSPDELIGILERNGFELVVRCDHEKNVVYTIKASRKQVRD</sequence>
<dbReference type="PANTHER" id="PTHR34203:SF15">
    <property type="entry name" value="SLL1173 PROTEIN"/>
    <property type="match status" value="1"/>
</dbReference>
<dbReference type="InterPro" id="IPR052514">
    <property type="entry name" value="SAM-dependent_MTase"/>
</dbReference>
<accession>A0A4Z1QPH2</accession>
<dbReference type="Pfam" id="PF05050">
    <property type="entry name" value="Methyltransf_21"/>
    <property type="match status" value="1"/>
</dbReference>
<reference evidence="1" key="1">
    <citation type="submission" date="2022-10" db="EMBL/GenBank/DDBJ databases">
        <title>Complete genome sequence of Agrobacterium salinitolerans CFBP5507.</title>
        <authorList>
            <person name="Tchabashvili S."/>
            <person name="Yen H.-C."/>
            <person name="Haryono M."/>
            <person name="Lin Y.-C."/>
            <person name="Lai E.-M."/>
            <person name="Kuo C.-H."/>
        </authorList>
    </citation>
    <scope>NUCLEOTIDE SEQUENCE</scope>
    <source>
        <strain evidence="1">CFBP5507</strain>
    </source>
</reference>
<dbReference type="AlphaFoldDB" id="A0A4Z1QPH2"/>
<organism evidence="1 2">
    <name type="scientific">Agrobacterium salinitolerans</name>
    <dbReference type="NCBI Taxonomy" id="1183413"/>
    <lineage>
        <taxon>Bacteria</taxon>
        <taxon>Pseudomonadati</taxon>
        <taxon>Pseudomonadota</taxon>
        <taxon>Alphaproteobacteria</taxon>
        <taxon>Hyphomicrobiales</taxon>
        <taxon>Rhizobiaceae</taxon>
        <taxon>Rhizobium/Agrobacterium group</taxon>
        <taxon>Agrobacterium</taxon>
    </lineage>
</organism>
<dbReference type="Gene3D" id="3.40.50.150">
    <property type="entry name" value="Vaccinia Virus protein VP39"/>
    <property type="match status" value="1"/>
</dbReference>
<dbReference type="SUPFAM" id="SSF53335">
    <property type="entry name" value="S-adenosyl-L-methionine-dependent methyltransferases"/>
    <property type="match status" value="1"/>
</dbReference>
<dbReference type="EMBL" id="CP109969">
    <property type="protein sequence ID" value="UYZ09252.1"/>
    <property type="molecule type" value="Genomic_DNA"/>
</dbReference>
<evidence type="ECO:0000313" key="2">
    <source>
        <dbReference type="Proteomes" id="UP000298735"/>
    </source>
</evidence>
<dbReference type="InterPro" id="IPR006342">
    <property type="entry name" value="FkbM_mtfrase"/>
</dbReference>
<dbReference type="Proteomes" id="UP000298735">
    <property type="component" value="Chromosome Linear"/>
</dbReference>
<evidence type="ECO:0000313" key="1">
    <source>
        <dbReference type="EMBL" id="UYZ09252.1"/>
    </source>
</evidence>
<keyword evidence="1" id="KW-0489">Methyltransferase</keyword>
<dbReference type="NCBIfam" id="TIGR01444">
    <property type="entry name" value="fkbM_fam"/>
    <property type="match status" value="1"/>
</dbReference>
<dbReference type="GO" id="GO:0032259">
    <property type="term" value="P:methylation"/>
    <property type="evidence" value="ECO:0007669"/>
    <property type="project" value="UniProtKB-KW"/>
</dbReference>
<dbReference type="OrthoDB" id="7220105at2"/>
<dbReference type="PANTHER" id="PTHR34203">
    <property type="entry name" value="METHYLTRANSFERASE, FKBM FAMILY PROTEIN"/>
    <property type="match status" value="1"/>
</dbReference>
<dbReference type="RefSeq" id="WP_137412062.1">
    <property type="nucleotide sequence ID" value="NZ_CP109969.1"/>
</dbReference>
<protein>
    <submittedName>
        <fullName evidence="1">FkbM family methyltransferase</fullName>
    </submittedName>
</protein>
<name>A0A4Z1QPH2_9HYPH</name>
<gene>
    <name evidence="1" type="ORF">CFBP5507_16215</name>
</gene>
<dbReference type="KEGG" id="asal:CFBP5507_16215"/>
<keyword evidence="1" id="KW-0808">Transferase</keyword>
<dbReference type="GO" id="GO:0008168">
    <property type="term" value="F:methyltransferase activity"/>
    <property type="evidence" value="ECO:0007669"/>
    <property type="project" value="UniProtKB-KW"/>
</dbReference>